<keyword evidence="3" id="KW-1185">Reference proteome</keyword>
<evidence type="ECO:0000313" key="2">
    <source>
        <dbReference type="EMBL" id="KAG0560757.1"/>
    </source>
</evidence>
<accession>A0A8T0GQ94</accession>
<dbReference type="Proteomes" id="UP000822688">
    <property type="component" value="Chromosome 9"/>
</dbReference>
<reference evidence="2" key="1">
    <citation type="submission" date="2020-06" db="EMBL/GenBank/DDBJ databases">
        <title>WGS assembly of Ceratodon purpureus strain R40.</title>
        <authorList>
            <person name="Carey S.B."/>
            <person name="Jenkins J."/>
            <person name="Shu S."/>
            <person name="Lovell J.T."/>
            <person name="Sreedasyam A."/>
            <person name="Maumus F."/>
            <person name="Tiley G.P."/>
            <person name="Fernandez-Pozo N."/>
            <person name="Barry K."/>
            <person name="Chen C."/>
            <person name="Wang M."/>
            <person name="Lipzen A."/>
            <person name="Daum C."/>
            <person name="Saski C.A."/>
            <person name="Payton A.C."/>
            <person name="Mcbreen J.C."/>
            <person name="Conrad R.E."/>
            <person name="Kollar L.M."/>
            <person name="Olsson S."/>
            <person name="Huttunen S."/>
            <person name="Landis J.B."/>
            <person name="Wickett N.J."/>
            <person name="Johnson M.G."/>
            <person name="Rensing S.A."/>
            <person name="Grimwood J."/>
            <person name="Schmutz J."/>
            <person name="Mcdaniel S.F."/>
        </authorList>
    </citation>
    <scope>NUCLEOTIDE SEQUENCE</scope>
    <source>
        <strain evidence="2">R40</strain>
    </source>
</reference>
<proteinExistence type="predicted"/>
<gene>
    <name evidence="2" type="ORF">KC19_9G010800</name>
</gene>
<dbReference type="EMBL" id="CM026430">
    <property type="protein sequence ID" value="KAG0560757.1"/>
    <property type="molecule type" value="Genomic_DNA"/>
</dbReference>
<feature type="non-terminal residue" evidence="2">
    <location>
        <position position="100"/>
    </location>
</feature>
<sequence>MDRHLDGAQSRPTATLHVAGALLTQQTAKQIPSHRSKRTEWISSCQRNPSLAPPDSNDLFSRDPRTLALSCNSAAREGYGLDFPTSTHLLRDCVGTASGL</sequence>
<comment type="caution">
    <text evidence="2">The sequence shown here is derived from an EMBL/GenBank/DDBJ whole genome shotgun (WGS) entry which is preliminary data.</text>
</comment>
<feature type="region of interest" description="Disordered" evidence="1">
    <location>
        <begin position="27"/>
        <end position="59"/>
    </location>
</feature>
<organism evidence="2 3">
    <name type="scientific">Ceratodon purpureus</name>
    <name type="common">Fire moss</name>
    <name type="synonym">Dicranum purpureum</name>
    <dbReference type="NCBI Taxonomy" id="3225"/>
    <lineage>
        <taxon>Eukaryota</taxon>
        <taxon>Viridiplantae</taxon>
        <taxon>Streptophyta</taxon>
        <taxon>Embryophyta</taxon>
        <taxon>Bryophyta</taxon>
        <taxon>Bryophytina</taxon>
        <taxon>Bryopsida</taxon>
        <taxon>Dicranidae</taxon>
        <taxon>Pseudoditrichales</taxon>
        <taxon>Ditrichaceae</taxon>
        <taxon>Ceratodon</taxon>
    </lineage>
</organism>
<protein>
    <submittedName>
        <fullName evidence="2">Uncharacterized protein</fullName>
    </submittedName>
</protein>
<evidence type="ECO:0000313" key="3">
    <source>
        <dbReference type="Proteomes" id="UP000822688"/>
    </source>
</evidence>
<evidence type="ECO:0000256" key="1">
    <source>
        <dbReference type="SAM" id="MobiDB-lite"/>
    </source>
</evidence>
<name>A0A8T0GQ94_CERPU</name>
<dbReference type="AlphaFoldDB" id="A0A8T0GQ94"/>